<evidence type="ECO:0000313" key="9">
    <source>
        <dbReference type="EnsemblMetazoa" id="XP_031782241"/>
    </source>
</evidence>
<keyword evidence="7" id="KW-0539">Nucleus</keyword>
<evidence type="ECO:0000256" key="3">
    <source>
        <dbReference type="ARBA" id="ARBA00006958"/>
    </source>
</evidence>
<dbReference type="PANTHER" id="PTHR22930:SF269">
    <property type="entry name" value="NUCLEASE HARBI1-LIKE PROTEIN"/>
    <property type="match status" value="1"/>
</dbReference>
<sequence>MDEENLQKAVKILKLQHIALSSLMHAKLIRKMQKKLRRWWVKPHLLSELRNAVGAYAMVCQNFQLRDHEVFELQFKMTVDNFEKLYDLVRCRLEKRHVIRSPIPSCIRLAMTIHYLGHGGSITLNSLYYRVGMSTYYKIIAETCKIIATVLTPMYVKRPNTEGWLSIAKDFEEKWQFPNCIGALDGKHMRIRKPDHGGSVFFNYKRFHSIVLMAISDAHCRFIWFSVGDGGSFSDASVFSDCSFNEKLSNDELHIPAPTQLPSSDRFSPFVFISDEIFGLGKNLMKPYNRKLLRTEREKIFNYRLSRARFTIECAFGILCSKWQLLNNALRFNLITSRYIISACLCLHNFLMTSNRQNQHSNNGGEVRQPEVQNARNNRSNPVLIRHNLAEYFCNEGTVPWQRNYI</sequence>
<keyword evidence="4" id="KW-0540">Nuclease</keyword>
<dbReference type="Proteomes" id="UP000002358">
    <property type="component" value="Chromosome 3"/>
</dbReference>
<comment type="subcellular location">
    <subcellularLocation>
        <location evidence="2">Nucleus</location>
    </subcellularLocation>
</comment>
<dbReference type="PANTHER" id="PTHR22930">
    <property type="match status" value="1"/>
</dbReference>
<evidence type="ECO:0000256" key="5">
    <source>
        <dbReference type="ARBA" id="ARBA00022723"/>
    </source>
</evidence>
<keyword evidence="5" id="KW-0479">Metal-binding</keyword>
<evidence type="ECO:0000313" key="10">
    <source>
        <dbReference type="Proteomes" id="UP000002358"/>
    </source>
</evidence>
<evidence type="ECO:0000256" key="7">
    <source>
        <dbReference type="ARBA" id="ARBA00023242"/>
    </source>
</evidence>
<dbReference type="KEGG" id="nvi:116416780"/>
<organism evidence="9 10">
    <name type="scientific">Nasonia vitripennis</name>
    <name type="common">Parasitic wasp</name>
    <dbReference type="NCBI Taxonomy" id="7425"/>
    <lineage>
        <taxon>Eukaryota</taxon>
        <taxon>Metazoa</taxon>
        <taxon>Ecdysozoa</taxon>
        <taxon>Arthropoda</taxon>
        <taxon>Hexapoda</taxon>
        <taxon>Insecta</taxon>
        <taxon>Pterygota</taxon>
        <taxon>Neoptera</taxon>
        <taxon>Endopterygota</taxon>
        <taxon>Hymenoptera</taxon>
        <taxon>Apocrita</taxon>
        <taxon>Proctotrupomorpha</taxon>
        <taxon>Chalcidoidea</taxon>
        <taxon>Pteromalidae</taxon>
        <taxon>Pteromalinae</taxon>
        <taxon>Nasonia</taxon>
    </lineage>
</organism>
<comment type="similarity">
    <text evidence="3">Belongs to the HARBI1 family.</text>
</comment>
<dbReference type="GO" id="GO:0046872">
    <property type="term" value="F:metal ion binding"/>
    <property type="evidence" value="ECO:0007669"/>
    <property type="project" value="UniProtKB-KW"/>
</dbReference>
<dbReference type="InterPro" id="IPR027806">
    <property type="entry name" value="HARBI1_dom"/>
</dbReference>
<reference evidence="9" key="1">
    <citation type="submission" date="2021-01" db="UniProtKB">
        <authorList>
            <consortium name="EnsemblMetazoa"/>
        </authorList>
    </citation>
    <scope>IDENTIFICATION</scope>
</reference>
<feature type="domain" description="DDE Tnp4" evidence="8">
    <location>
        <begin position="184"/>
        <end position="349"/>
    </location>
</feature>
<evidence type="ECO:0000259" key="8">
    <source>
        <dbReference type="Pfam" id="PF13359"/>
    </source>
</evidence>
<dbReference type="OrthoDB" id="7551940at2759"/>
<dbReference type="EnsemblMetazoa" id="XM_031926381">
    <property type="protein sequence ID" value="XP_031782241"/>
    <property type="gene ID" value="LOC116416780"/>
</dbReference>
<evidence type="ECO:0000256" key="2">
    <source>
        <dbReference type="ARBA" id="ARBA00004123"/>
    </source>
</evidence>
<accession>A0A7M7Q635</accession>
<evidence type="ECO:0000256" key="1">
    <source>
        <dbReference type="ARBA" id="ARBA00001968"/>
    </source>
</evidence>
<dbReference type="RefSeq" id="XP_031782241.1">
    <property type="nucleotide sequence ID" value="XM_031926381.2"/>
</dbReference>
<name>A0A7M7Q635_NASVI</name>
<evidence type="ECO:0000256" key="4">
    <source>
        <dbReference type="ARBA" id="ARBA00022722"/>
    </source>
</evidence>
<dbReference type="InterPro" id="IPR045249">
    <property type="entry name" value="HARBI1-like"/>
</dbReference>
<proteinExistence type="inferred from homology"/>
<dbReference type="GO" id="GO:0004518">
    <property type="term" value="F:nuclease activity"/>
    <property type="evidence" value="ECO:0007669"/>
    <property type="project" value="UniProtKB-KW"/>
</dbReference>
<keyword evidence="10" id="KW-1185">Reference proteome</keyword>
<comment type="cofactor">
    <cofactor evidence="1">
        <name>a divalent metal cation</name>
        <dbReference type="ChEBI" id="CHEBI:60240"/>
    </cofactor>
</comment>
<dbReference type="GO" id="GO:0016787">
    <property type="term" value="F:hydrolase activity"/>
    <property type="evidence" value="ECO:0007669"/>
    <property type="project" value="UniProtKB-KW"/>
</dbReference>
<dbReference type="GeneID" id="116416780"/>
<keyword evidence="6" id="KW-0378">Hydrolase</keyword>
<dbReference type="GO" id="GO:0005634">
    <property type="term" value="C:nucleus"/>
    <property type="evidence" value="ECO:0007669"/>
    <property type="project" value="UniProtKB-SubCell"/>
</dbReference>
<evidence type="ECO:0000256" key="6">
    <source>
        <dbReference type="ARBA" id="ARBA00022801"/>
    </source>
</evidence>
<protein>
    <recommendedName>
        <fullName evidence="8">DDE Tnp4 domain-containing protein</fullName>
    </recommendedName>
</protein>
<dbReference type="FunCoup" id="A0A7M7Q635">
    <property type="interactions" value="1"/>
</dbReference>
<dbReference type="InParanoid" id="A0A7M7Q635"/>
<dbReference type="Pfam" id="PF13359">
    <property type="entry name" value="DDE_Tnp_4"/>
    <property type="match status" value="1"/>
</dbReference>
<dbReference type="AlphaFoldDB" id="A0A7M7Q635"/>